<dbReference type="InterPro" id="IPR013324">
    <property type="entry name" value="RNA_pol_sigma_r3/r4-like"/>
</dbReference>
<evidence type="ECO:0000256" key="3">
    <source>
        <dbReference type="ARBA" id="ARBA00023082"/>
    </source>
</evidence>
<dbReference type="InterPro" id="IPR013325">
    <property type="entry name" value="RNA_pol_sigma_r2"/>
</dbReference>
<keyword evidence="4" id="KW-0804">Transcription</keyword>
<keyword evidence="2" id="KW-0805">Transcription regulation</keyword>
<evidence type="ECO:0000256" key="1">
    <source>
        <dbReference type="ARBA" id="ARBA00010641"/>
    </source>
</evidence>
<comment type="caution">
    <text evidence="7">The sequence shown here is derived from an EMBL/GenBank/DDBJ whole genome shotgun (WGS) entry which is preliminary data.</text>
</comment>
<dbReference type="Gene3D" id="1.10.10.10">
    <property type="entry name" value="Winged helix-like DNA-binding domain superfamily/Winged helix DNA-binding domain"/>
    <property type="match status" value="1"/>
</dbReference>
<keyword evidence="3" id="KW-0731">Sigma factor</keyword>
<comment type="similarity">
    <text evidence="1">Belongs to the sigma-70 factor family. ECF subfamily.</text>
</comment>
<dbReference type="NCBIfam" id="TIGR02985">
    <property type="entry name" value="Sig70_bacteroi1"/>
    <property type="match status" value="1"/>
</dbReference>
<dbReference type="Proteomes" id="UP000605676">
    <property type="component" value="Unassembled WGS sequence"/>
</dbReference>
<dbReference type="Pfam" id="PF08281">
    <property type="entry name" value="Sigma70_r4_2"/>
    <property type="match status" value="1"/>
</dbReference>
<feature type="domain" description="RNA polymerase sigma-70 region 2" evidence="5">
    <location>
        <begin position="32"/>
        <end position="88"/>
    </location>
</feature>
<dbReference type="SUPFAM" id="SSF88946">
    <property type="entry name" value="Sigma2 domain of RNA polymerase sigma factors"/>
    <property type="match status" value="1"/>
</dbReference>
<evidence type="ECO:0000256" key="4">
    <source>
        <dbReference type="ARBA" id="ARBA00023163"/>
    </source>
</evidence>
<dbReference type="Pfam" id="PF04542">
    <property type="entry name" value="Sigma70_r2"/>
    <property type="match status" value="1"/>
</dbReference>
<keyword evidence="8" id="KW-1185">Reference proteome</keyword>
<dbReference type="NCBIfam" id="TIGR02937">
    <property type="entry name" value="sigma70-ECF"/>
    <property type="match status" value="1"/>
</dbReference>
<dbReference type="PANTHER" id="PTHR43133:SF46">
    <property type="entry name" value="RNA POLYMERASE SIGMA-70 FACTOR ECF SUBFAMILY"/>
    <property type="match status" value="1"/>
</dbReference>
<name>A0ABS1HEW1_9BACT</name>
<dbReference type="EMBL" id="JAENRR010000001">
    <property type="protein sequence ID" value="MBK3515848.1"/>
    <property type="molecule type" value="Genomic_DNA"/>
</dbReference>
<dbReference type="InterPro" id="IPR014327">
    <property type="entry name" value="RNA_pol_sigma70_bacteroid"/>
</dbReference>
<dbReference type="InterPro" id="IPR036388">
    <property type="entry name" value="WH-like_DNA-bd_sf"/>
</dbReference>
<dbReference type="InterPro" id="IPR013249">
    <property type="entry name" value="RNA_pol_sigma70_r4_t2"/>
</dbReference>
<gene>
    <name evidence="7" type="ORF">JIV24_00750</name>
</gene>
<evidence type="ECO:0000259" key="6">
    <source>
        <dbReference type="Pfam" id="PF08281"/>
    </source>
</evidence>
<dbReference type="InterPro" id="IPR014284">
    <property type="entry name" value="RNA_pol_sigma-70_dom"/>
</dbReference>
<evidence type="ECO:0000313" key="7">
    <source>
        <dbReference type="EMBL" id="MBK3515848.1"/>
    </source>
</evidence>
<accession>A0ABS1HEW1</accession>
<feature type="domain" description="RNA polymerase sigma factor 70 region 4 type 2" evidence="6">
    <location>
        <begin position="117"/>
        <end position="169"/>
    </location>
</feature>
<evidence type="ECO:0000256" key="2">
    <source>
        <dbReference type="ARBA" id="ARBA00023015"/>
    </source>
</evidence>
<protein>
    <submittedName>
        <fullName evidence="7">RNA polymerase sigma-70 factor</fullName>
    </submittedName>
</protein>
<evidence type="ECO:0000259" key="5">
    <source>
        <dbReference type="Pfam" id="PF04542"/>
    </source>
</evidence>
<dbReference type="InterPro" id="IPR039425">
    <property type="entry name" value="RNA_pol_sigma-70-like"/>
</dbReference>
<sequence length="182" mass="21766">MRFNGEDKQFRSGDDSLMNLREIFDMYFVPLCVYAYKYLDSYEKAEDVVQEVFIKVWNNKNYIIEKSIKQYLYTAVRNNSLKVLEKESKYRFEEVEALSHEIIEEQFEPVELEERIEKLYKEVNKLPESCRLVFEGIVFEKKKYAEVAEDLEISINTVKTQYSRALKRLRGSIDILILILMP</sequence>
<dbReference type="InterPro" id="IPR007627">
    <property type="entry name" value="RNA_pol_sigma70_r2"/>
</dbReference>
<reference evidence="7 8" key="1">
    <citation type="submission" date="2021-01" db="EMBL/GenBank/DDBJ databases">
        <title>Carboxyliciviraga sp.nov., isolated from coastal sediments.</title>
        <authorList>
            <person name="Lu D."/>
            <person name="Zhang T."/>
        </authorList>
    </citation>
    <scope>NUCLEOTIDE SEQUENCE [LARGE SCALE GENOMIC DNA]</scope>
    <source>
        <strain evidence="7 8">N1Y132</strain>
    </source>
</reference>
<organism evidence="7 8">
    <name type="scientific">Carboxylicivirga marina</name>
    <dbReference type="NCBI Taxonomy" id="2800988"/>
    <lineage>
        <taxon>Bacteria</taxon>
        <taxon>Pseudomonadati</taxon>
        <taxon>Bacteroidota</taxon>
        <taxon>Bacteroidia</taxon>
        <taxon>Marinilabiliales</taxon>
        <taxon>Marinilabiliaceae</taxon>
        <taxon>Carboxylicivirga</taxon>
    </lineage>
</organism>
<dbReference type="Gene3D" id="1.10.1740.10">
    <property type="match status" value="1"/>
</dbReference>
<dbReference type="SUPFAM" id="SSF88659">
    <property type="entry name" value="Sigma3 and sigma4 domains of RNA polymerase sigma factors"/>
    <property type="match status" value="1"/>
</dbReference>
<dbReference type="PANTHER" id="PTHR43133">
    <property type="entry name" value="RNA POLYMERASE ECF-TYPE SIGMA FACTO"/>
    <property type="match status" value="1"/>
</dbReference>
<dbReference type="RefSeq" id="WP_200463075.1">
    <property type="nucleotide sequence ID" value="NZ_JAENRR010000001.1"/>
</dbReference>
<evidence type="ECO:0000313" key="8">
    <source>
        <dbReference type="Proteomes" id="UP000605676"/>
    </source>
</evidence>
<proteinExistence type="inferred from homology"/>